<organism evidence="1 2">
    <name type="scientific">Halobium palmae</name>
    <dbReference type="NCBI Taxonomy" id="1776492"/>
    <lineage>
        <taxon>Archaea</taxon>
        <taxon>Methanobacteriati</taxon>
        <taxon>Methanobacteriota</taxon>
        <taxon>Stenosarchaea group</taxon>
        <taxon>Halobacteria</taxon>
        <taxon>Halobacteriales</taxon>
        <taxon>Haloferacaceae</taxon>
        <taxon>Halobium</taxon>
    </lineage>
</organism>
<comment type="caution">
    <text evidence="1">The sequence shown here is derived from an EMBL/GenBank/DDBJ whole genome shotgun (WGS) entry which is preliminary data.</text>
</comment>
<sequence>MEHVSTRAELMAELSTLATTLGRVPTQAAMEGHGPYPADAYLDEFGSWETALLEAGLDPEALETDRFLSISDPAFGERLGEMAASGDPFRAELLAELRRLRHDLDRIPSSRDLDRFGAYSKTPYRTRWGSWNNSLEAAGLSRNPGGKIPTADLRDELHRLAAELDKRPTEHEMNEIGKYSAPTYCTRFGSWMDACSECLPERYVHWD</sequence>
<dbReference type="Proteomes" id="UP001596328">
    <property type="component" value="Unassembled WGS sequence"/>
</dbReference>
<keyword evidence="2" id="KW-1185">Reference proteome</keyword>
<protein>
    <submittedName>
        <fullName evidence="1">Homing endonuclease associated repeat-containing protein</fullName>
    </submittedName>
</protein>
<gene>
    <name evidence="1" type="ORF">ACFQE1_02550</name>
</gene>
<dbReference type="Pfam" id="PF18780">
    <property type="entry name" value="HNH_repeat"/>
    <property type="match status" value="3"/>
</dbReference>
<keyword evidence="1" id="KW-0540">Nuclease</keyword>
<dbReference type="GO" id="GO:0004519">
    <property type="term" value="F:endonuclease activity"/>
    <property type="evidence" value="ECO:0007669"/>
    <property type="project" value="UniProtKB-KW"/>
</dbReference>
<keyword evidence="1" id="KW-0378">Hydrolase</keyword>
<dbReference type="InterPro" id="IPR041025">
    <property type="entry name" value="HNH_repeat"/>
</dbReference>
<dbReference type="AlphaFoldDB" id="A0ABD5RVA6"/>
<keyword evidence="1" id="KW-0255">Endonuclease</keyword>
<proteinExistence type="predicted"/>
<accession>A0ABD5RVA6</accession>
<evidence type="ECO:0000313" key="1">
    <source>
        <dbReference type="EMBL" id="MFC6723291.1"/>
    </source>
</evidence>
<dbReference type="EMBL" id="JBHSWU010000010">
    <property type="protein sequence ID" value="MFC6723291.1"/>
    <property type="molecule type" value="Genomic_DNA"/>
</dbReference>
<name>A0ABD5RVA6_9EURY</name>
<reference evidence="1 2" key="1">
    <citation type="journal article" date="2019" name="Int. J. Syst. Evol. Microbiol.">
        <title>The Global Catalogue of Microorganisms (GCM) 10K type strain sequencing project: providing services to taxonomists for standard genome sequencing and annotation.</title>
        <authorList>
            <consortium name="The Broad Institute Genomics Platform"/>
            <consortium name="The Broad Institute Genome Sequencing Center for Infectious Disease"/>
            <person name="Wu L."/>
            <person name="Ma J."/>
        </authorList>
    </citation>
    <scope>NUCLEOTIDE SEQUENCE [LARGE SCALE GENOMIC DNA]</scope>
    <source>
        <strain evidence="1 2">NBRC 111368</strain>
    </source>
</reference>
<evidence type="ECO:0000313" key="2">
    <source>
        <dbReference type="Proteomes" id="UP001596328"/>
    </source>
</evidence>